<evidence type="ECO:0000256" key="3">
    <source>
        <dbReference type="ARBA" id="ARBA00022989"/>
    </source>
</evidence>
<evidence type="ECO:0000313" key="8">
    <source>
        <dbReference type="Proteomes" id="UP000190857"/>
    </source>
</evidence>
<evidence type="ECO:0000256" key="4">
    <source>
        <dbReference type="ARBA" id="ARBA00023136"/>
    </source>
</evidence>
<dbReference type="Gene3D" id="2.40.50.140">
    <property type="entry name" value="Nucleic acid-binding proteins"/>
    <property type="match status" value="1"/>
</dbReference>
<dbReference type="GO" id="GO:0006508">
    <property type="term" value="P:proteolysis"/>
    <property type="evidence" value="ECO:0007669"/>
    <property type="project" value="UniProtKB-KW"/>
</dbReference>
<evidence type="ECO:0000256" key="2">
    <source>
        <dbReference type="ARBA" id="ARBA00022692"/>
    </source>
</evidence>
<dbReference type="STRING" id="123320.SAMN06309945_1654"/>
<feature type="transmembrane region" description="Helical" evidence="5">
    <location>
        <begin position="44"/>
        <end position="60"/>
    </location>
</feature>
<keyword evidence="8" id="KW-1185">Reference proteome</keyword>
<keyword evidence="2 5" id="KW-0812">Transmembrane</keyword>
<dbReference type="EMBL" id="FUZP01000001">
    <property type="protein sequence ID" value="SKC52113.1"/>
    <property type="molecule type" value="Genomic_DNA"/>
</dbReference>
<dbReference type="GO" id="GO:0005886">
    <property type="term" value="C:plasma membrane"/>
    <property type="evidence" value="ECO:0007669"/>
    <property type="project" value="TreeGrafter"/>
</dbReference>
<evidence type="ECO:0000256" key="1">
    <source>
        <dbReference type="ARBA" id="ARBA00004141"/>
    </source>
</evidence>
<protein>
    <submittedName>
        <fullName evidence="7">Membrane protein implicated in regulation of membrane protease activity</fullName>
    </submittedName>
</protein>
<dbReference type="InterPro" id="IPR052165">
    <property type="entry name" value="Membrane_assoc_protease"/>
</dbReference>
<evidence type="ECO:0000256" key="5">
    <source>
        <dbReference type="SAM" id="Phobius"/>
    </source>
</evidence>
<feature type="transmembrane region" description="Helical" evidence="5">
    <location>
        <begin position="66"/>
        <end position="84"/>
    </location>
</feature>
<dbReference type="PANTHER" id="PTHR33507">
    <property type="entry name" value="INNER MEMBRANE PROTEIN YBBJ"/>
    <property type="match status" value="1"/>
</dbReference>
<feature type="domain" description="NfeD-like C-terminal" evidence="6">
    <location>
        <begin position="103"/>
        <end position="165"/>
    </location>
</feature>
<gene>
    <name evidence="7" type="ORF">SAMN06309945_1654</name>
</gene>
<reference evidence="7 8" key="1">
    <citation type="submission" date="2017-02" db="EMBL/GenBank/DDBJ databases">
        <authorList>
            <person name="Peterson S.W."/>
        </authorList>
    </citation>
    <scope>NUCLEOTIDE SEQUENCE [LARGE SCALE GENOMIC DNA]</scope>
    <source>
        <strain evidence="7 8">VKM Ac-2059</strain>
    </source>
</reference>
<dbReference type="InterPro" id="IPR012340">
    <property type="entry name" value="NA-bd_OB-fold"/>
</dbReference>
<dbReference type="Proteomes" id="UP000190857">
    <property type="component" value="Unassembled WGS sequence"/>
</dbReference>
<sequence>MTTSTEPPDTLLEAGMDWIIDNAWIVWLVLILVFVIIEMLSLEFTFLMIAVGSAVGLVSGLLGAPWWLQIVIAAVASVVLLAFVRPSLLRALHRGEDKTPSNVEALLNMPGEVLRPVSSTGGQVRLANGDTWTAILLPTAPGGTLEPGTHVSVHAIQGATAVVAPAERKAL</sequence>
<dbReference type="RefSeq" id="WP_327196300.1">
    <property type="nucleotide sequence ID" value="NZ_FUZP01000001.1"/>
</dbReference>
<keyword evidence="4 5" id="KW-0472">Membrane</keyword>
<dbReference type="Pfam" id="PF01957">
    <property type="entry name" value="NfeD"/>
    <property type="match status" value="1"/>
</dbReference>
<comment type="subcellular location">
    <subcellularLocation>
        <location evidence="1">Membrane</location>
        <topology evidence="1">Multi-pass membrane protein</topology>
    </subcellularLocation>
</comment>
<evidence type="ECO:0000259" key="6">
    <source>
        <dbReference type="Pfam" id="PF01957"/>
    </source>
</evidence>
<dbReference type="AlphaFoldDB" id="A0A1T5JLV2"/>
<evidence type="ECO:0000313" key="7">
    <source>
        <dbReference type="EMBL" id="SKC52113.1"/>
    </source>
</evidence>
<organism evidence="7 8">
    <name type="scientific">Okibacterium fritillariae</name>
    <dbReference type="NCBI Taxonomy" id="123320"/>
    <lineage>
        <taxon>Bacteria</taxon>
        <taxon>Bacillati</taxon>
        <taxon>Actinomycetota</taxon>
        <taxon>Actinomycetes</taxon>
        <taxon>Micrococcales</taxon>
        <taxon>Microbacteriaceae</taxon>
        <taxon>Okibacterium</taxon>
    </lineage>
</organism>
<proteinExistence type="predicted"/>
<dbReference type="PANTHER" id="PTHR33507:SF3">
    <property type="entry name" value="INNER MEMBRANE PROTEIN YBBJ"/>
    <property type="match status" value="1"/>
</dbReference>
<name>A0A1T5JLV2_9MICO</name>
<keyword evidence="7" id="KW-0645">Protease</keyword>
<keyword evidence="7" id="KW-0378">Hydrolase</keyword>
<dbReference type="InterPro" id="IPR002810">
    <property type="entry name" value="NfeD-like_C"/>
</dbReference>
<accession>A0A1T5JLV2</accession>
<keyword evidence="3 5" id="KW-1133">Transmembrane helix</keyword>
<dbReference type="GO" id="GO:0008233">
    <property type="term" value="F:peptidase activity"/>
    <property type="evidence" value="ECO:0007669"/>
    <property type="project" value="UniProtKB-KW"/>
</dbReference>
<feature type="transmembrane region" description="Helical" evidence="5">
    <location>
        <begin position="18"/>
        <end position="37"/>
    </location>
</feature>